<dbReference type="EMBL" id="CANL01000001">
    <property type="protein sequence ID" value="CCM61915.1"/>
    <property type="molecule type" value="Genomic_DNA"/>
</dbReference>
<sequence>MTSDSTPPSRSGADLRRTSIRRTLHALLALSMVLGSVATVPGVAGAAPGYLKDVDVAHVDGDLYMTAALSQDGSIQVQPMICQTDTFEETCNPRGWATVGRNATAVQITTLRYDTVLLVARLTNGQTWYRKGACDGVGCSWQSWNNLGGNVVSVSTGQDFGTPCADIAGLSPGHNVYTARVCGKAWDGYEHSPAHGWKSLGGKLTQVSVGNDYVVGVSANKSLWWYDPYVGDHGSWQTGGGQIRQAVAAPNQEFCGLASSNQMWCFEKEARRWYRVGGDWRKLDDDQPIGISRNWSFLEKGVKDDFADIGGTVNQVADDRYLQVGVSGSGRLWYRTSYCGYNVWYPG</sequence>
<keyword evidence="2" id="KW-1185">Reference proteome</keyword>
<reference evidence="1 2" key="1">
    <citation type="journal article" date="2013" name="ISME J.">
        <title>Metabolic model for the filamentous 'Candidatus Microthrix parvicella' based on genomic and metagenomic analyses.</title>
        <authorList>
            <person name="Jon McIlroy S."/>
            <person name="Kristiansen R."/>
            <person name="Albertsen M."/>
            <person name="Michael Karst S."/>
            <person name="Rossetti S."/>
            <person name="Lund Nielsen J."/>
            <person name="Tandoi V."/>
            <person name="James Seviour R."/>
            <person name="Nielsen P.H."/>
        </authorList>
    </citation>
    <scope>NUCLEOTIDE SEQUENCE [LARGE SCALE GENOMIC DNA]</scope>
    <source>
        <strain evidence="1 2">RN1</strain>
    </source>
</reference>
<dbReference type="Proteomes" id="UP000018291">
    <property type="component" value="Unassembled WGS sequence"/>
</dbReference>
<dbReference type="Pfam" id="PF19193">
    <property type="entry name" value="Tectonin"/>
    <property type="match status" value="1"/>
</dbReference>
<proteinExistence type="predicted"/>
<evidence type="ECO:0000313" key="2">
    <source>
        <dbReference type="Proteomes" id="UP000018291"/>
    </source>
</evidence>
<dbReference type="InterPro" id="IPR006624">
    <property type="entry name" value="Beta-propeller_rpt_TECPR"/>
</dbReference>
<evidence type="ECO:0000313" key="1">
    <source>
        <dbReference type="EMBL" id="CCM61915.1"/>
    </source>
</evidence>
<dbReference type="AlphaFoldDB" id="R4YVU4"/>
<name>R4YVU4_9ACTN</name>
<accession>R4YVU4</accession>
<gene>
    <name evidence="1" type="ORF">BN381_10146</name>
</gene>
<organism evidence="1 2">
    <name type="scientific">Candidatus Neomicrothrix parvicella RN1</name>
    <dbReference type="NCBI Taxonomy" id="1229780"/>
    <lineage>
        <taxon>Bacteria</taxon>
        <taxon>Bacillati</taxon>
        <taxon>Actinomycetota</taxon>
        <taxon>Acidimicrobiia</taxon>
        <taxon>Acidimicrobiales</taxon>
        <taxon>Microthrixaceae</taxon>
        <taxon>Candidatus Neomicrothrix</taxon>
    </lineage>
</organism>
<dbReference type="HOGENOM" id="CLU_798516_0_0_11"/>
<comment type="caution">
    <text evidence="1">The sequence shown here is derived from an EMBL/GenBank/DDBJ whole genome shotgun (WGS) entry which is preliminary data.</text>
</comment>
<protein>
    <submittedName>
        <fullName evidence="1">Uncharacterized protein</fullName>
    </submittedName>
</protein>